<protein>
    <submittedName>
        <fullName evidence="1">Uncharacterized protein</fullName>
    </submittedName>
</protein>
<keyword evidence="2" id="KW-1185">Reference proteome</keyword>
<organism evidence="1 2">
    <name type="scientific">Penicillium nalgiovense</name>
    <dbReference type="NCBI Taxonomy" id="60175"/>
    <lineage>
        <taxon>Eukaryota</taxon>
        <taxon>Fungi</taxon>
        <taxon>Dikarya</taxon>
        <taxon>Ascomycota</taxon>
        <taxon>Pezizomycotina</taxon>
        <taxon>Eurotiomycetes</taxon>
        <taxon>Eurotiomycetidae</taxon>
        <taxon>Eurotiales</taxon>
        <taxon>Aspergillaceae</taxon>
        <taxon>Penicillium</taxon>
    </lineage>
</organism>
<evidence type="ECO:0000313" key="1">
    <source>
        <dbReference type="EMBL" id="OQE55674.1"/>
    </source>
</evidence>
<proteinExistence type="predicted"/>
<gene>
    <name evidence="1" type="ORF">PENNAL_c0434G11288</name>
</gene>
<dbReference type="Proteomes" id="UP000191691">
    <property type="component" value="Unassembled WGS sequence"/>
</dbReference>
<reference evidence="2" key="1">
    <citation type="journal article" date="2017" name="Nat. Microbiol.">
        <title>Global analysis of biosynthetic gene clusters reveals vast potential of secondary metabolite production in Penicillium species.</title>
        <authorList>
            <person name="Nielsen J.C."/>
            <person name="Grijseels S."/>
            <person name="Prigent S."/>
            <person name="Ji B."/>
            <person name="Dainat J."/>
            <person name="Nielsen K.F."/>
            <person name="Frisvad J.C."/>
            <person name="Workman M."/>
            <person name="Nielsen J."/>
        </authorList>
    </citation>
    <scope>NUCLEOTIDE SEQUENCE [LARGE SCALE GENOMIC DNA]</scope>
    <source>
        <strain evidence="2">IBT 13039</strain>
    </source>
</reference>
<sequence length="60" mass="6500">MAESDLEPVSFEPIDEVVMGSKRQRLENGLTAGQVEATDAARAPLGHPALLLPMKRNGER</sequence>
<accession>A0A1V6VYL9</accession>
<dbReference type="EMBL" id="MOOB01000434">
    <property type="protein sequence ID" value="OQE55674.1"/>
    <property type="molecule type" value="Genomic_DNA"/>
</dbReference>
<comment type="caution">
    <text evidence="1">The sequence shown here is derived from an EMBL/GenBank/DDBJ whole genome shotgun (WGS) entry which is preliminary data.</text>
</comment>
<evidence type="ECO:0000313" key="2">
    <source>
        <dbReference type="Proteomes" id="UP000191691"/>
    </source>
</evidence>
<dbReference type="AlphaFoldDB" id="A0A1V6VYL9"/>
<name>A0A1V6VYL9_PENNA</name>